<comment type="subcellular location">
    <subcellularLocation>
        <location evidence="2">Cell outer membrane</location>
    </subcellularLocation>
    <subcellularLocation>
        <location evidence="1">Cell surface</location>
    </subcellularLocation>
</comment>
<keyword evidence="6" id="KW-0812">Transmembrane</keyword>
<dbReference type="EMBL" id="LR134510">
    <property type="protein sequence ID" value="VEJ10188.1"/>
    <property type="molecule type" value="Genomic_DNA"/>
</dbReference>
<evidence type="ECO:0000256" key="6">
    <source>
        <dbReference type="ARBA" id="ARBA00022692"/>
    </source>
</evidence>
<evidence type="ECO:0000256" key="8">
    <source>
        <dbReference type="ARBA" id="ARBA00022927"/>
    </source>
</evidence>
<feature type="domain" description="Trimeric autotransporter adhesin YadA-like C-terminal membrane anchor" evidence="12">
    <location>
        <begin position="670"/>
        <end position="730"/>
    </location>
</feature>
<evidence type="ECO:0000256" key="9">
    <source>
        <dbReference type="ARBA" id="ARBA00023136"/>
    </source>
</evidence>
<keyword evidence="8" id="KW-0653">Protein transport</keyword>
<evidence type="ECO:0000256" key="10">
    <source>
        <dbReference type="ARBA" id="ARBA00023237"/>
    </source>
</evidence>
<proteinExistence type="inferred from homology"/>
<dbReference type="OrthoDB" id="5677234at2"/>
<dbReference type="KEGG" id="adp:NCTC12871_01698"/>
<dbReference type="Pfam" id="PF05662">
    <property type="entry name" value="YadA_stalk"/>
    <property type="match status" value="3"/>
</dbReference>
<evidence type="ECO:0000256" key="3">
    <source>
        <dbReference type="ARBA" id="ARBA00005848"/>
    </source>
</evidence>
<dbReference type="Gene3D" id="6.10.250.2040">
    <property type="match status" value="1"/>
</dbReference>
<dbReference type="InterPro" id="IPR008635">
    <property type="entry name" value="Coiled_stalk_dom"/>
</dbReference>
<keyword evidence="10" id="KW-0998">Cell outer membrane</keyword>
<protein>
    <submittedName>
        <fullName evidence="14">YadA domain-containing protein</fullName>
    </submittedName>
</protein>
<comment type="similarity">
    <text evidence="3">Belongs to the autotransporter-2 (AT-2) (TC 1.B.40) family.</text>
</comment>
<dbReference type="GO" id="GO:0009279">
    <property type="term" value="C:cell outer membrane"/>
    <property type="evidence" value="ECO:0007669"/>
    <property type="project" value="UniProtKB-SubCell"/>
</dbReference>
<evidence type="ECO:0000313" key="14">
    <source>
        <dbReference type="EMBL" id="VEJ10188.1"/>
    </source>
</evidence>
<dbReference type="SUPFAM" id="SSF101967">
    <property type="entry name" value="Adhesin YadA, collagen-binding domain"/>
    <property type="match status" value="2"/>
</dbReference>
<feature type="domain" description="Trimeric autotransporter adhesin YadA-like stalk" evidence="13">
    <location>
        <begin position="602"/>
        <end position="633"/>
    </location>
</feature>
<dbReference type="SUPFAM" id="SSF54523">
    <property type="entry name" value="Pili subunits"/>
    <property type="match status" value="1"/>
</dbReference>
<dbReference type="Gene3D" id="2.20.70.140">
    <property type="match status" value="3"/>
</dbReference>
<dbReference type="InterPro" id="IPR045584">
    <property type="entry name" value="Pilin-like"/>
</dbReference>
<dbReference type="RefSeq" id="WP_126600706.1">
    <property type="nucleotide sequence ID" value="NZ_LR134510.1"/>
</dbReference>
<dbReference type="InterPro" id="IPR005594">
    <property type="entry name" value="YadA_C"/>
</dbReference>
<dbReference type="GO" id="GO:0015031">
    <property type="term" value="P:protein transport"/>
    <property type="evidence" value="ECO:0007669"/>
    <property type="project" value="UniProtKB-KW"/>
</dbReference>
<feature type="domain" description="Trimeric autotransporter adhesin YadA-like stalk" evidence="13">
    <location>
        <begin position="347"/>
        <end position="378"/>
    </location>
</feature>
<dbReference type="Gene3D" id="3.30.1300.30">
    <property type="entry name" value="GSPII I/J protein-like"/>
    <property type="match status" value="1"/>
</dbReference>
<evidence type="ECO:0000259" key="12">
    <source>
        <dbReference type="Pfam" id="PF03895"/>
    </source>
</evidence>
<dbReference type="Gene3D" id="2.150.10.10">
    <property type="entry name" value="Serralysin-like metalloprotease, C-terminal"/>
    <property type="match status" value="1"/>
</dbReference>
<reference evidence="14 15" key="1">
    <citation type="submission" date="2018-12" db="EMBL/GenBank/DDBJ databases">
        <authorList>
            <consortium name="Pathogen Informatics"/>
        </authorList>
    </citation>
    <scope>NUCLEOTIDE SEQUENCE [LARGE SCALE GENOMIC DNA]</scope>
    <source>
        <strain evidence="14 15">NCTC12871</strain>
    </source>
</reference>
<organism evidence="14 15">
    <name type="scientific">Actinobacillus delphinicola</name>
    <dbReference type="NCBI Taxonomy" id="51161"/>
    <lineage>
        <taxon>Bacteria</taxon>
        <taxon>Pseudomonadati</taxon>
        <taxon>Pseudomonadota</taxon>
        <taxon>Gammaproteobacteria</taxon>
        <taxon>Pasteurellales</taxon>
        <taxon>Pasteurellaceae</taxon>
        <taxon>Actinobacillus</taxon>
    </lineage>
</organism>
<evidence type="ECO:0000256" key="5">
    <source>
        <dbReference type="ARBA" id="ARBA00022452"/>
    </source>
</evidence>
<evidence type="ECO:0000256" key="7">
    <source>
        <dbReference type="ARBA" id="ARBA00022729"/>
    </source>
</evidence>
<dbReference type="AlphaFoldDB" id="A0A448TW66"/>
<dbReference type="Proteomes" id="UP000279799">
    <property type="component" value="Chromosome"/>
</dbReference>
<evidence type="ECO:0000256" key="11">
    <source>
        <dbReference type="SAM" id="MobiDB-lite"/>
    </source>
</evidence>
<feature type="region of interest" description="Disordered" evidence="11">
    <location>
        <begin position="1"/>
        <end position="51"/>
    </location>
</feature>
<keyword evidence="5" id="KW-1134">Transmembrane beta strand</keyword>
<evidence type="ECO:0000256" key="1">
    <source>
        <dbReference type="ARBA" id="ARBA00004241"/>
    </source>
</evidence>
<gene>
    <name evidence="14" type="ORF">NCTC12871_01698</name>
</gene>
<evidence type="ECO:0000259" key="13">
    <source>
        <dbReference type="Pfam" id="PF05662"/>
    </source>
</evidence>
<dbReference type="GO" id="GO:0009986">
    <property type="term" value="C:cell surface"/>
    <property type="evidence" value="ECO:0007669"/>
    <property type="project" value="UniProtKB-SubCell"/>
</dbReference>
<keyword evidence="4" id="KW-0813">Transport</keyword>
<evidence type="ECO:0000256" key="4">
    <source>
        <dbReference type="ARBA" id="ARBA00022448"/>
    </source>
</evidence>
<evidence type="ECO:0000313" key="15">
    <source>
        <dbReference type="Proteomes" id="UP000279799"/>
    </source>
</evidence>
<sequence>MKDQPQFKQVTVGDGTSKPDTVINPKGVTIAPDTKANPKAQPVSITSGGLDNGGNQIKNVASGLGGESIDRATGNVLKNGATIGDIKKAMQQVNAIDDKGLSFGADKAETAQGKNPVTNKLGSEVDIHGDGGNITTTVSQTDKDGIKTDIKVKLNSHITVKSITGLDNGSLKSGSTDAVNGGQIHSLSQVLGIHPKSDNSGFDAPKFDKIYGINGKPQTEDSNFTDTLNHVITTLNKGFIIHANRNLANGQQYLGSALSIIGASETGSEKDYSSTNITTVYSNSQGNGTVKIMMKDNPDFKQITVKDAAGGAKTTLNPNGIIITPSAGSDTKPVSITSKGLDNGGNQIHNVAAGSAKNDAVNKGQLDNVVSKAINQSTTDLTDKGLKFNGNEGGPVTNKLGSEIDIKGAGTKTDSAYSGENIKTKVSQQNGNTAIDIMLANDLENLSGIHIKNGPSMTEKGINAGGKVITNVGETYKDMHAAATVGQLKKLYLDIKHGEALPAKGLDFSADTGGYVNNPLGSTVEVLGDGSNIQTHIEKTKDEKTKININLSDHIHVKQITIQDTPEQGSTTINDHGVTVKSADGKQVSVTDKGLDNGGNVISNVAEGKAPTDAVNVKQLNVLSNEINTLKNSMGGDIGKALRDMRHQIKQNRKESNAGSASAIAAANLPQPFSAGRSIVGAAIGSYRNQQAISIGASRISDNGKWIIRSSITQDTQHNFGAGMGFGYQW</sequence>
<keyword evidence="15" id="KW-1185">Reference proteome</keyword>
<feature type="domain" description="Trimeric autotransporter adhesin YadA-like stalk" evidence="13">
    <location>
        <begin position="163"/>
        <end position="192"/>
    </location>
</feature>
<keyword evidence="9" id="KW-0472">Membrane</keyword>
<accession>A0A448TW66</accession>
<name>A0A448TW66_9PAST</name>
<dbReference type="InterPro" id="IPR011049">
    <property type="entry name" value="Serralysin-like_metalloprot_C"/>
</dbReference>
<dbReference type="Pfam" id="PF03895">
    <property type="entry name" value="YadA_anchor"/>
    <property type="match status" value="1"/>
</dbReference>
<evidence type="ECO:0000256" key="2">
    <source>
        <dbReference type="ARBA" id="ARBA00004442"/>
    </source>
</evidence>
<keyword evidence="7" id="KW-0732">Signal</keyword>